<evidence type="ECO:0008006" key="4">
    <source>
        <dbReference type="Google" id="ProtNLM"/>
    </source>
</evidence>
<gene>
    <name evidence="2" type="ORF">I0K15_09950</name>
</gene>
<organism evidence="2 3">
    <name type="scientific">Pontivivens ytuae</name>
    <dbReference type="NCBI Taxonomy" id="2789856"/>
    <lineage>
        <taxon>Bacteria</taxon>
        <taxon>Pseudomonadati</taxon>
        <taxon>Pseudomonadota</taxon>
        <taxon>Alphaproteobacteria</taxon>
        <taxon>Rhodobacterales</taxon>
        <taxon>Paracoccaceae</taxon>
        <taxon>Pontivivens</taxon>
    </lineage>
</organism>
<evidence type="ECO:0000313" key="2">
    <source>
        <dbReference type="EMBL" id="QPH56019.1"/>
    </source>
</evidence>
<dbReference type="Proteomes" id="UP000594800">
    <property type="component" value="Chromosome"/>
</dbReference>
<sequence>MSKRSVLLATLAAFLALPALTERDLVPSLENAPNVCADRPAEPDWMQNIALREAYKRVLVQDIYSAQNLERVVEESNCDCDTRFPSWDAAEAVFFERFADAERWEMLEASDEFNRRSSAARPEAMAICEDAGNW</sequence>
<feature type="signal peptide" evidence="1">
    <location>
        <begin position="1"/>
        <end position="21"/>
    </location>
</feature>
<accession>A0A7S9LVH3</accession>
<dbReference type="AlphaFoldDB" id="A0A7S9LVH3"/>
<dbReference type="RefSeq" id="WP_196105279.1">
    <property type="nucleotide sequence ID" value="NZ_CP064942.1"/>
</dbReference>
<dbReference type="EMBL" id="CP064942">
    <property type="protein sequence ID" value="QPH56019.1"/>
    <property type="molecule type" value="Genomic_DNA"/>
</dbReference>
<dbReference type="KEGG" id="poz:I0K15_09950"/>
<keyword evidence="3" id="KW-1185">Reference proteome</keyword>
<name>A0A7S9LVH3_9RHOB</name>
<evidence type="ECO:0000256" key="1">
    <source>
        <dbReference type="SAM" id="SignalP"/>
    </source>
</evidence>
<keyword evidence="1" id="KW-0732">Signal</keyword>
<proteinExistence type="predicted"/>
<feature type="chain" id="PRO_5032325488" description="Secreted protein" evidence="1">
    <location>
        <begin position="22"/>
        <end position="134"/>
    </location>
</feature>
<evidence type="ECO:0000313" key="3">
    <source>
        <dbReference type="Proteomes" id="UP000594800"/>
    </source>
</evidence>
<reference evidence="2 3" key="1">
    <citation type="submission" date="2020-11" db="EMBL/GenBank/DDBJ databases">
        <title>Description of Pontivivens ytuae sp. nov. isolated from deep sea sediment of Mariana Trench.</title>
        <authorList>
            <person name="Wang Z."/>
            <person name="Sun Q.-L."/>
            <person name="Xu X.-D."/>
            <person name="Tang Y.-Z."/>
            <person name="Zhang J."/>
        </authorList>
    </citation>
    <scope>NUCLEOTIDE SEQUENCE [LARGE SCALE GENOMIC DNA]</scope>
    <source>
        <strain evidence="2 3">MT2928</strain>
    </source>
</reference>
<protein>
    <recommendedName>
        <fullName evidence="4">Secreted protein</fullName>
    </recommendedName>
</protein>